<evidence type="ECO:0000259" key="7">
    <source>
        <dbReference type="Pfam" id="PF06271"/>
    </source>
</evidence>
<reference evidence="9 10" key="1">
    <citation type="submission" date="2015-02" db="EMBL/GenBank/DDBJ databases">
        <title>Draft genome sequences of ten Microbacterium spp. with emphasis on heavy metal contaminated environments.</title>
        <authorList>
            <person name="Corretto E."/>
        </authorList>
    </citation>
    <scope>NUCLEOTIDE SEQUENCE [LARGE SCALE GENOMIC DNA]</scope>
    <source>
        <strain evidence="9 10">DSM 18659</strain>
    </source>
</reference>
<comment type="caution">
    <text evidence="9">The sequence shown here is derived from an EMBL/GenBank/DDBJ whole genome shotgun (WGS) entry which is preliminary data.</text>
</comment>
<dbReference type="AlphaFoldDB" id="A0A0F0M034"/>
<feature type="domain" description="RDD" evidence="7">
    <location>
        <begin position="31"/>
        <end position="127"/>
    </location>
</feature>
<feature type="transmembrane region" description="Helical" evidence="6">
    <location>
        <begin position="32"/>
        <end position="50"/>
    </location>
</feature>
<dbReference type="GO" id="GO:0005886">
    <property type="term" value="C:plasma membrane"/>
    <property type="evidence" value="ECO:0007669"/>
    <property type="project" value="UniProtKB-SubCell"/>
</dbReference>
<evidence type="ECO:0000313" key="8">
    <source>
        <dbReference type="EMBL" id="HAN23418.1"/>
    </source>
</evidence>
<dbReference type="PATRIC" id="fig|400772.4.peg.89"/>
<keyword evidence="3 6" id="KW-0812">Transmembrane</keyword>
<evidence type="ECO:0000256" key="5">
    <source>
        <dbReference type="ARBA" id="ARBA00023136"/>
    </source>
</evidence>
<dbReference type="PANTHER" id="PTHR36115">
    <property type="entry name" value="PROLINE-RICH ANTIGEN HOMOLOG-RELATED"/>
    <property type="match status" value="1"/>
</dbReference>
<evidence type="ECO:0000256" key="6">
    <source>
        <dbReference type="SAM" id="Phobius"/>
    </source>
</evidence>
<feature type="transmembrane region" description="Helical" evidence="6">
    <location>
        <begin position="56"/>
        <end position="74"/>
    </location>
</feature>
<evidence type="ECO:0000256" key="3">
    <source>
        <dbReference type="ARBA" id="ARBA00022692"/>
    </source>
</evidence>
<evidence type="ECO:0000256" key="2">
    <source>
        <dbReference type="ARBA" id="ARBA00022475"/>
    </source>
</evidence>
<comment type="subcellular location">
    <subcellularLocation>
        <location evidence="1">Cell membrane</location>
        <topology evidence="1">Multi-pass membrane protein</topology>
    </subcellularLocation>
</comment>
<evidence type="ECO:0000313" key="11">
    <source>
        <dbReference type="Proteomes" id="UP000257479"/>
    </source>
</evidence>
<dbReference type="RefSeq" id="WP_045245758.1">
    <property type="nucleotide sequence ID" value="NZ_JYIY01000030.1"/>
</dbReference>
<reference evidence="8 11" key="2">
    <citation type="journal article" date="2018" name="Nat. Biotechnol.">
        <title>A standardized bacterial taxonomy based on genome phylogeny substantially revises the tree of life.</title>
        <authorList>
            <person name="Parks D.H."/>
            <person name="Chuvochina M."/>
            <person name="Waite D.W."/>
            <person name="Rinke C."/>
            <person name="Skarshewski A."/>
            <person name="Chaumeil P.A."/>
            <person name="Hugenholtz P."/>
        </authorList>
    </citation>
    <scope>NUCLEOTIDE SEQUENCE [LARGE SCALE GENOMIC DNA]</scope>
    <source>
        <strain evidence="8">UBA9152</strain>
    </source>
</reference>
<gene>
    <name evidence="8" type="ORF">DCP95_02465</name>
    <name evidence="9" type="ORF">RR49_00072</name>
</gene>
<keyword evidence="2" id="KW-1003">Cell membrane</keyword>
<organism evidence="9 10">
    <name type="scientific">Microbacterium ginsengisoli</name>
    <dbReference type="NCBI Taxonomy" id="400772"/>
    <lineage>
        <taxon>Bacteria</taxon>
        <taxon>Bacillati</taxon>
        <taxon>Actinomycetota</taxon>
        <taxon>Actinomycetes</taxon>
        <taxon>Micrococcales</taxon>
        <taxon>Microbacteriaceae</taxon>
        <taxon>Microbacterium</taxon>
    </lineage>
</organism>
<dbReference type="PANTHER" id="PTHR36115:SF6">
    <property type="entry name" value="PROLINE-RICH ANTIGEN HOMOLOG"/>
    <property type="match status" value="1"/>
</dbReference>
<evidence type="ECO:0000313" key="9">
    <source>
        <dbReference type="EMBL" id="KJL45220.1"/>
    </source>
</evidence>
<feature type="transmembrane region" description="Helical" evidence="6">
    <location>
        <begin position="95"/>
        <end position="114"/>
    </location>
</feature>
<dbReference type="InterPro" id="IPR016795">
    <property type="entry name" value="UCP021697"/>
</dbReference>
<dbReference type="STRING" id="400772.RR49_00072"/>
<proteinExistence type="predicted"/>
<dbReference type="OrthoDB" id="5187110at2"/>
<dbReference type="PIRSF" id="PIRSF021697">
    <property type="entry name" value="UCP021697"/>
    <property type="match status" value="1"/>
</dbReference>
<dbReference type="Pfam" id="PF06271">
    <property type="entry name" value="RDD"/>
    <property type="match status" value="1"/>
</dbReference>
<sequence length="133" mass="14536">MSDERTTSAYPGARLGLPETGRLSIARFGRRLGGYAIDAALSALISFAFFHYSAVASLVIFALLHVLFIPTIGGSPGHRLVGLRVVKATGGWIGLWRPVVRTVLLLLLFPALIWNVDHRGLHDVFAGTMIIRW</sequence>
<dbReference type="Proteomes" id="UP000257479">
    <property type="component" value="Unassembled WGS sequence"/>
</dbReference>
<dbReference type="EMBL" id="JYIY01000030">
    <property type="protein sequence ID" value="KJL45220.1"/>
    <property type="molecule type" value="Genomic_DNA"/>
</dbReference>
<dbReference type="EMBL" id="DMNG01000039">
    <property type="protein sequence ID" value="HAN23418.1"/>
    <property type="molecule type" value="Genomic_DNA"/>
</dbReference>
<name>A0A0F0M034_9MICO</name>
<dbReference type="Proteomes" id="UP000033451">
    <property type="component" value="Unassembled WGS sequence"/>
</dbReference>
<dbReference type="InterPro" id="IPR010432">
    <property type="entry name" value="RDD"/>
</dbReference>
<evidence type="ECO:0000256" key="4">
    <source>
        <dbReference type="ARBA" id="ARBA00022989"/>
    </source>
</evidence>
<accession>A0A0F0M034</accession>
<dbReference type="InterPro" id="IPR051791">
    <property type="entry name" value="Pra-immunoreactive"/>
</dbReference>
<keyword evidence="5 6" id="KW-0472">Membrane</keyword>
<evidence type="ECO:0000313" key="10">
    <source>
        <dbReference type="Proteomes" id="UP000033451"/>
    </source>
</evidence>
<evidence type="ECO:0000256" key="1">
    <source>
        <dbReference type="ARBA" id="ARBA00004651"/>
    </source>
</evidence>
<protein>
    <submittedName>
        <fullName evidence="9">RDD family protein</fullName>
    </submittedName>
</protein>
<keyword evidence="10" id="KW-1185">Reference proteome</keyword>
<keyword evidence="4 6" id="KW-1133">Transmembrane helix</keyword>